<evidence type="ECO:0000313" key="2">
    <source>
        <dbReference type="EMBL" id="PAV24035.1"/>
    </source>
</evidence>
<feature type="compositionally biased region" description="Polar residues" evidence="1">
    <location>
        <begin position="18"/>
        <end position="41"/>
    </location>
</feature>
<feature type="compositionally biased region" description="Low complexity" evidence="1">
    <location>
        <begin position="214"/>
        <end position="236"/>
    </location>
</feature>
<keyword evidence="3" id="KW-1185">Reference proteome</keyword>
<dbReference type="STRING" id="2282107.A0A286UX40"/>
<proteinExistence type="predicted"/>
<dbReference type="AlphaFoldDB" id="A0A286UX40"/>
<dbReference type="GO" id="GO:0005509">
    <property type="term" value="F:calcium ion binding"/>
    <property type="evidence" value="ECO:0007669"/>
    <property type="project" value="InterPro"/>
</dbReference>
<dbReference type="InParanoid" id="A0A286UX40"/>
<feature type="compositionally biased region" description="Polar residues" evidence="1">
    <location>
        <begin position="584"/>
        <end position="601"/>
    </location>
</feature>
<gene>
    <name evidence="2" type="ORF">PNOK_0110300</name>
</gene>
<dbReference type="Proteomes" id="UP000217199">
    <property type="component" value="Unassembled WGS sequence"/>
</dbReference>
<protein>
    <submittedName>
        <fullName evidence="2">Uncharacterized protein</fullName>
    </submittedName>
</protein>
<name>A0A286UX40_9AGAM</name>
<dbReference type="GO" id="GO:0016020">
    <property type="term" value="C:membrane"/>
    <property type="evidence" value="ECO:0007669"/>
    <property type="project" value="InterPro"/>
</dbReference>
<feature type="compositionally biased region" description="Polar residues" evidence="1">
    <location>
        <begin position="96"/>
        <end position="119"/>
    </location>
</feature>
<dbReference type="Gene3D" id="2.60.40.10">
    <property type="entry name" value="Immunoglobulins"/>
    <property type="match status" value="1"/>
</dbReference>
<accession>A0A286UX40</accession>
<reference evidence="2 3" key="1">
    <citation type="journal article" date="2017" name="Mol. Ecol.">
        <title>Comparative and population genomic landscape of Phellinus noxius: A hypervariable fungus causing root rot in trees.</title>
        <authorList>
            <person name="Chung C.L."/>
            <person name="Lee T.J."/>
            <person name="Akiba M."/>
            <person name="Lee H.H."/>
            <person name="Kuo T.H."/>
            <person name="Liu D."/>
            <person name="Ke H.M."/>
            <person name="Yokoi T."/>
            <person name="Roa M.B."/>
            <person name="Lu M.J."/>
            <person name="Chang Y.Y."/>
            <person name="Ann P.J."/>
            <person name="Tsai J.N."/>
            <person name="Chen C.Y."/>
            <person name="Tzean S.S."/>
            <person name="Ota Y."/>
            <person name="Hattori T."/>
            <person name="Sahashi N."/>
            <person name="Liou R.F."/>
            <person name="Kikuchi T."/>
            <person name="Tsai I.J."/>
        </authorList>
    </citation>
    <scope>NUCLEOTIDE SEQUENCE [LARGE SCALE GENOMIC DNA]</scope>
    <source>
        <strain evidence="2 3">FFPRI411160</strain>
    </source>
</reference>
<feature type="region of interest" description="Disordered" evidence="1">
    <location>
        <begin position="1"/>
        <end position="83"/>
    </location>
</feature>
<feature type="compositionally biased region" description="Polar residues" evidence="1">
    <location>
        <begin position="53"/>
        <end position="66"/>
    </location>
</feature>
<comment type="caution">
    <text evidence="2">The sequence shown here is derived from an EMBL/GenBank/DDBJ whole genome shotgun (WGS) entry which is preliminary data.</text>
</comment>
<evidence type="ECO:0000313" key="3">
    <source>
        <dbReference type="Proteomes" id="UP000217199"/>
    </source>
</evidence>
<evidence type="ECO:0000256" key="1">
    <source>
        <dbReference type="SAM" id="MobiDB-lite"/>
    </source>
</evidence>
<sequence length="1074" mass="113409">MHALTQIELDSLDPMTGTEPTNPFLSSFPGTQVHPLNSTGDEMQGITPLREQSPGSVHTPSSNPSHAASPIPPPFSNSASSLASALDEQNASFLNRSRSGSLASPNTAGFVSRTSPPRSSQEKARKFSIPSDFASISRPDPVNAPHMLVVDEVLNNIMRTAASARQACSMGQGIEANTKIDEMKRQIALVSELMAGTALDSPPHQDSPRVQGNTSSTSSSVSLSLSHRHSASLPRLGNATTPPSSIPNFPSSGIFPLPSGPPSLEHSLGGQPAIEIGNQGSPDSDGSRKRCASSMAGDRINKAIRLDTADGSLPPLTQPATPPSERNLTITSQPLSAGIIPSSASTLVGSAPLPPLPNSAPGPMSTSLVTFDNISPGKALQISSAPVTVTDNGLVSVGAPLNTWPDIAGVSVLPGPAASGMGTVLPQDLASSGPTTISPFGAQFPTTVHPPPLSIQAATVNGHPGMGSRSSSFSNQPSSAVMYGSAAPLHVGPPPIAVAGSIRQSDIAQSDFAPDVDLNQVNIERARARTRSNAERRSPSSSSCEDDGESDYEGYGQHYGHSRSFSKTSPPLKSRDNSPHRRTNSSGVLGSPTDMNSGQNASANEIPAEFRADVDRIFFEFLNKTCSNLDATDSKGELIHQTLMAKKMQRLDESPDFRPFKFRIQAFTNGFLEELARQGFNEEKIPMKKVRNYLWTQPYISRFNEDGKKAKSKGNHIWNIDAKKKHEGGWEFRPFHRKLAGSPPSIAYIGLRWSWTPRIWDPQASRVNIQVQYSSPNLPPWLSWHNNVLQGTPPPDAQSCEVTVEARTVQDGQEEILTQTFQINVSAVPTGTDLSFNAGPGRPMAALPPSLGQAPTLTAQDAQMMQVLTSAAQRVAQEAQAHVIAQSRPQAVPGPELQSLAKQQHVLTVTAQALDQEVSSPPEAVPPSSHALVAAAQQVVFQAARQVAADRTAVMSLAGGVPTLQQPATGTAVTVNEVSVATQTAVAQAVEITGPLSSEVDVMMTASSLLQHQTRPPPLLAPPLEAALAPGVMNGIRPHSTGTMPPIPVIPPPNPVPVYPPTIPPLSLVGQSEI</sequence>
<feature type="compositionally biased region" description="Polar residues" evidence="1">
    <location>
        <begin position="238"/>
        <end position="251"/>
    </location>
</feature>
<dbReference type="OrthoDB" id="5593376at2759"/>
<dbReference type="SUPFAM" id="SSF49313">
    <property type="entry name" value="Cadherin-like"/>
    <property type="match status" value="1"/>
</dbReference>
<feature type="region of interest" description="Disordered" evidence="1">
    <location>
        <begin position="96"/>
        <end position="138"/>
    </location>
</feature>
<feature type="compositionally biased region" description="Basic and acidic residues" evidence="1">
    <location>
        <begin position="527"/>
        <end position="538"/>
    </location>
</feature>
<feature type="region of interest" description="Disordered" evidence="1">
    <location>
        <begin position="198"/>
        <end position="295"/>
    </location>
</feature>
<dbReference type="InterPro" id="IPR013783">
    <property type="entry name" value="Ig-like_fold"/>
</dbReference>
<dbReference type="EMBL" id="NBII01000001">
    <property type="protein sequence ID" value="PAV24035.1"/>
    <property type="molecule type" value="Genomic_DNA"/>
</dbReference>
<organism evidence="2 3">
    <name type="scientific">Pyrrhoderma noxium</name>
    <dbReference type="NCBI Taxonomy" id="2282107"/>
    <lineage>
        <taxon>Eukaryota</taxon>
        <taxon>Fungi</taxon>
        <taxon>Dikarya</taxon>
        <taxon>Basidiomycota</taxon>
        <taxon>Agaricomycotina</taxon>
        <taxon>Agaricomycetes</taxon>
        <taxon>Hymenochaetales</taxon>
        <taxon>Hymenochaetaceae</taxon>
        <taxon>Pyrrhoderma</taxon>
    </lineage>
</organism>
<feature type="region of interest" description="Disordered" evidence="1">
    <location>
        <begin position="527"/>
        <end position="601"/>
    </location>
</feature>
<dbReference type="InterPro" id="IPR015919">
    <property type="entry name" value="Cadherin-like_sf"/>
</dbReference>